<organism evidence="1">
    <name type="scientific">uncultured Caudovirales phage</name>
    <dbReference type="NCBI Taxonomy" id="2100421"/>
    <lineage>
        <taxon>Viruses</taxon>
        <taxon>Duplodnaviria</taxon>
        <taxon>Heunggongvirae</taxon>
        <taxon>Uroviricota</taxon>
        <taxon>Caudoviricetes</taxon>
        <taxon>Peduoviridae</taxon>
        <taxon>Maltschvirus</taxon>
        <taxon>Maltschvirus maltsch</taxon>
    </lineage>
</organism>
<accession>A0A6J5M1H8</accession>
<evidence type="ECO:0000313" key="1">
    <source>
        <dbReference type="EMBL" id="CAB4139157.1"/>
    </source>
</evidence>
<gene>
    <name evidence="1" type="ORF">UFOVP337_20</name>
</gene>
<name>A0A6J5M1H8_9CAUD</name>
<sequence>MSIAIRLMAGFALGFEVNAAPGIYLCVYFGIAEIAFYNEEEMEDD</sequence>
<proteinExistence type="predicted"/>
<dbReference type="EMBL" id="LR796354">
    <property type="protein sequence ID" value="CAB4139157.1"/>
    <property type="molecule type" value="Genomic_DNA"/>
</dbReference>
<protein>
    <submittedName>
        <fullName evidence="1">Uncharacterized protein</fullName>
    </submittedName>
</protein>
<reference evidence="1" key="1">
    <citation type="submission" date="2020-04" db="EMBL/GenBank/DDBJ databases">
        <authorList>
            <person name="Chiriac C."/>
            <person name="Salcher M."/>
            <person name="Ghai R."/>
            <person name="Kavagutti S V."/>
        </authorList>
    </citation>
    <scope>NUCLEOTIDE SEQUENCE</scope>
</reference>